<keyword evidence="2" id="KW-1185">Reference proteome</keyword>
<dbReference type="Pfam" id="PF08895">
    <property type="entry name" value="DUF1840"/>
    <property type="match status" value="1"/>
</dbReference>
<protein>
    <recommendedName>
        <fullName evidence="3">DUF1840 domain-containing protein</fullName>
    </recommendedName>
</protein>
<dbReference type="InterPro" id="IPR014991">
    <property type="entry name" value="DUF1840"/>
</dbReference>
<evidence type="ECO:0008006" key="3">
    <source>
        <dbReference type="Google" id="ProtNLM"/>
    </source>
</evidence>
<dbReference type="AlphaFoldDB" id="A0A433SE02"/>
<sequence>MTYTFKSQATGDLLMLTKPAQQILELVGKDPSKPGIIDVHEIAGAITALQKAIDAEKNRAKATPEANEAAQADMQEANIPISLEQRAWPFIEMLKAAQSAGKPVVWGV</sequence>
<accession>A0A433SE02</accession>
<name>A0A433SE02_9BURK</name>
<dbReference type="RefSeq" id="WP_126978666.1">
    <property type="nucleotide sequence ID" value="NZ_PQSP01000002.1"/>
</dbReference>
<reference evidence="1 2" key="1">
    <citation type="submission" date="2018-01" db="EMBL/GenBank/DDBJ databases">
        <title>Saezia sanguinis gen. nov., sp. nov., in the order Burkholderiales isolated from human blood.</title>
        <authorList>
            <person name="Medina-Pascual M.J."/>
            <person name="Valdezate S."/>
            <person name="Monzon S."/>
            <person name="Cuesta I."/>
            <person name="Carrasco G."/>
            <person name="Villalon P."/>
            <person name="Saez-Nieto J.A."/>
        </authorList>
    </citation>
    <scope>NUCLEOTIDE SEQUENCE [LARGE SCALE GENOMIC DNA]</scope>
    <source>
        <strain evidence="1 2">CNM695-12</strain>
    </source>
</reference>
<proteinExistence type="predicted"/>
<evidence type="ECO:0000313" key="2">
    <source>
        <dbReference type="Proteomes" id="UP000286947"/>
    </source>
</evidence>
<gene>
    <name evidence="1" type="ORF">CUZ56_00904</name>
</gene>
<evidence type="ECO:0000313" key="1">
    <source>
        <dbReference type="EMBL" id="RUS66967.1"/>
    </source>
</evidence>
<dbReference type="Proteomes" id="UP000286947">
    <property type="component" value="Unassembled WGS sequence"/>
</dbReference>
<dbReference type="OrthoDB" id="5296629at2"/>
<comment type="caution">
    <text evidence="1">The sequence shown here is derived from an EMBL/GenBank/DDBJ whole genome shotgun (WGS) entry which is preliminary data.</text>
</comment>
<organism evidence="1 2">
    <name type="scientific">Saezia sanguinis</name>
    <dbReference type="NCBI Taxonomy" id="1965230"/>
    <lineage>
        <taxon>Bacteria</taxon>
        <taxon>Pseudomonadati</taxon>
        <taxon>Pseudomonadota</taxon>
        <taxon>Betaproteobacteria</taxon>
        <taxon>Burkholderiales</taxon>
        <taxon>Saeziaceae</taxon>
        <taxon>Saezia</taxon>
    </lineage>
</organism>
<dbReference type="EMBL" id="PQSP01000002">
    <property type="protein sequence ID" value="RUS66967.1"/>
    <property type="molecule type" value="Genomic_DNA"/>
</dbReference>